<evidence type="ECO:0000259" key="1">
    <source>
        <dbReference type="PROSITE" id="PS50042"/>
    </source>
</evidence>
<reference evidence="2" key="1">
    <citation type="submission" date="2020-06" db="EMBL/GenBank/DDBJ databases">
        <title>Analysis procedures for assessing recovery of high quality, complete, closed genomes from Nanopore long read metagenome sequencing.</title>
        <authorList>
            <person name="Bessarab I."/>
            <person name="Arumugam K."/>
            <person name="Haryono M."/>
            <person name="Liu X."/>
            <person name="Roy S."/>
            <person name="Zuniga-Montanez R.E."/>
            <person name="Qiu G."/>
            <person name="Drautz-Moses D.I."/>
            <person name="Law Y.Y."/>
            <person name="Wuertz S."/>
            <person name="Lauro F.M."/>
            <person name="Huson D.H."/>
            <person name="Williams R.B."/>
        </authorList>
    </citation>
    <scope>NUCLEOTIDE SEQUENCE [LARGE SCALE GENOMIC DNA]</scope>
    <source>
        <strain evidence="2">SSD2</strain>
    </source>
</reference>
<dbReference type="InterPro" id="IPR018490">
    <property type="entry name" value="cNMP-bd_dom_sf"/>
</dbReference>
<dbReference type="AlphaFoldDB" id="A0A7L6ATX7"/>
<dbReference type="EMBL" id="CP059265">
    <property type="protein sequence ID" value="QLQ32574.1"/>
    <property type="molecule type" value="Genomic_DNA"/>
</dbReference>
<dbReference type="PANTHER" id="PTHR24567:SF26">
    <property type="entry name" value="REGULATORY PROTEIN YEIL"/>
    <property type="match status" value="1"/>
</dbReference>
<sequence>MTFKTRIIELLRHTPLLQAFSPQQFTILLQHSRTHYLKEGEMLFRQDEPLQEVFICLSGCIKLFHLTADGHEKSSTSSPGQNFAEAMLFTEGNRCHMNAAALKQAEVLGIPAAQFLAFLSESPAVLQRHEPAQQTHPMAVG</sequence>
<dbReference type="Pfam" id="PF00027">
    <property type="entry name" value="cNMP_binding"/>
    <property type="match status" value="1"/>
</dbReference>
<organism evidence="2 3">
    <name type="scientific">Candidatus Thiothrix singaporensis</name>
    <dbReference type="NCBI Taxonomy" id="2799669"/>
    <lineage>
        <taxon>Bacteria</taxon>
        <taxon>Pseudomonadati</taxon>
        <taxon>Pseudomonadota</taxon>
        <taxon>Gammaproteobacteria</taxon>
        <taxon>Thiotrichales</taxon>
        <taxon>Thiotrichaceae</taxon>
        <taxon>Thiothrix</taxon>
    </lineage>
</organism>
<dbReference type="GO" id="GO:0003700">
    <property type="term" value="F:DNA-binding transcription factor activity"/>
    <property type="evidence" value="ECO:0007669"/>
    <property type="project" value="TreeGrafter"/>
</dbReference>
<dbReference type="GO" id="GO:0005829">
    <property type="term" value="C:cytosol"/>
    <property type="evidence" value="ECO:0007669"/>
    <property type="project" value="TreeGrafter"/>
</dbReference>
<dbReference type="SUPFAM" id="SSF51206">
    <property type="entry name" value="cAMP-binding domain-like"/>
    <property type="match status" value="1"/>
</dbReference>
<dbReference type="InterPro" id="IPR050397">
    <property type="entry name" value="Env_Response_Regulators"/>
</dbReference>
<dbReference type="PROSITE" id="PS50042">
    <property type="entry name" value="CNMP_BINDING_3"/>
    <property type="match status" value="1"/>
</dbReference>
<dbReference type="InterPro" id="IPR014710">
    <property type="entry name" value="RmlC-like_jellyroll"/>
</dbReference>
<dbReference type="Gene3D" id="2.60.120.10">
    <property type="entry name" value="Jelly Rolls"/>
    <property type="match status" value="1"/>
</dbReference>
<dbReference type="CDD" id="cd00038">
    <property type="entry name" value="CAP_ED"/>
    <property type="match status" value="1"/>
</dbReference>
<dbReference type="KEGG" id="this:HZT40_14395"/>
<dbReference type="SMART" id="SM00100">
    <property type="entry name" value="cNMP"/>
    <property type="match status" value="1"/>
</dbReference>
<evidence type="ECO:0000313" key="2">
    <source>
        <dbReference type="EMBL" id="QLQ32574.1"/>
    </source>
</evidence>
<dbReference type="InterPro" id="IPR000595">
    <property type="entry name" value="cNMP-bd_dom"/>
</dbReference>
<name>A0A7L6ATX7_9GAMM</name>
<accession>A0A7L6ATX7</accession>
<dbReference type="Proteomes" id="UP000510621">
    <property type="component" value="Chromosome"/>
</dbReference>
<dbReference type="PANTHER" id="PTHR24567">
    <property type="entry name" value="CRP FAMILY TRANSCRIPTIONAL REGULATORY PROTEIN"/>
    <property type="match status" value="1"/>
</dbReference>
<gene>
    <name evidence="2" type="ORF">HZT40_14395</name>
</gene>
<feature type="domain" description="Cyclic nucleotide-binding" evidence="1">
    <location>
        <begin position="16"/>
        <end position="128"/>
    </location>
</feature>
<protein>
    <submittedName>
        <fullName evidence="2">Cyclic nucleotide-binding domain-containing protein</fullName>
    </submittedName>
</protein>
<proteinExistence type="predicted"/>
<keyword evidence="3" id="KW-1185">Reference proteome</keyword>
<evidence type="ECO:0000313" key="3">
    <source>
        <dbReference type="Proteomes" id="UP000510621"/>
    </source>
</evidence>